<organism evidence="2 3">
    <name type="scientific">Cotesia congregata</name>
    <name type="common">Parasitoid wasp</name>
    <name type="synonym">Apanteles congregatus</name>
    <dbReference type="NCBI Taxonomy" id="51543"/>
    <lineage>
        <taxon>Eukaryota</taxon>
        <taxon>Metazoa</taxon>
        <taxon>Ecdysozoa</taxon>
        <taxon>Arthropoda</taxon>
        <taxon>Hexapoda</taxon>
        <taxon>Insecta</taxon>
        <taxon>Pterygota</taxon>
        <taxon>Neoptera</taxon>
        <taxon>Endopterygota</taxon>
        <taxon>Hymenoptera</taxon>
        <taxon>Apocrita</taxon>
        <taxon>Ichneumonoidea</taxon>
        <taxon>Braconidae</taxon>
        <taxon>Microgastrinae</taxon>
        <taxon>Cotesia</taxon>
    </lineage>
</organism>
<proteinExistence type="predicted"/>
<keyword evidence="2" id="KW-0808">Transferase</keyword>
<gene>
    <name evidence="2" type="ORF">HICCMSTLAB_LOCUS4782</name>
</gene>
<dbReference type="AlphaFoldDB" id="A0A8J2HAH6"/>
<reference evidence="2" key="1">
    <citation type="submission" date="2021-04" db="EMBL/GenBank/DDBJ databases">
        <authorList>
            <person name="Chebbi M.A.C M."/>
        </authorList>
    </citation>
    <scope>NUCLEOTIDE SEQUENCE</scope>
</reference>
<keyword evidence="3" id="KW-1185">Reference proteome</keyword>
<accession>A0A8J2HAH6</accession>
<dbReference type="InterPro" id="IPR025714">
    <property type="entry name" value="Methyltranfer_dom"/>
</dbReference>
<protein>
    <submittedName>
        <fullName evidence="2">Similar to Mettl25: Methyltransferase-like protein 25 (Mus musculus)</fullName>
    </submittedName>
</protein>
<name>A0A8J2HAH6_COTCN</name>
<dbReference type="GO" id="GO:0008168">
    <property type="term" value="F:methyltransferase activity"/>
    <property type="evidence" value="ECO:0007669"/>
    <property type="project" value="UniProtKB-KW"/>
</dbReference>
<dbReference type="InterPro" id="IPR052220">
    <property type="entry name" value="METTL25"/>
</dbReference>
<evidence type="ECO:0000313" key="2">
    <source>
        <dbReference type="EMBL" id="CAG5088269.1"/>
    </source>
</evidence>
<dbReference type="Gene3D" id="3.40.50.150">
    <property type="entry name" value="Vaccinia Virus protein VP39"/>
    <property type="match status" value="1"/>
</dbReference>
<dbReference type="GO" id="GO:0032259">
    <property type="term" value="P:methylation"/>
    <property type="evidence" value="ECO:0007669"/>
    <property type="project" value="UniProtKB-KW"/>
</dbReference>
<dbReference type="SUPFAM" id="SSF53335">
    <property type="entry name" value="S-adenosyl-L-methionine-dependent methyltransferases"/>
    <property type="match status" value="1"/>
</dbReference>
<dbReference type="Proteomes" id="UP000786811">
    <property type="component" value="Unassembled WGS sequence"/>
</dbReference>
<evidence type="ECO:0000313" key="3">
    <source>
        <dbReference type="Proteomes" id="UP000786811"/>
    </source>
</evidence>
<dbReference type="PANTHER" id="PTHR12496">
    <property type="entry name" value="CGI-41 METHYLTRANSFERASE"/>
    <property type="match status" value="1"/>
</dbReference>
<feature type="domain" description="Methyltransferase" evidence="1">
    <location>
        <begin position="125"/>
        <end position="269"/>
    </location>
</feature>
<sequence>MDCYDELFVEILSFIDKYEDLINCHLVDFITDNLWEKCLPGALKSELEDLEKINYNLTVYSHINENCELKNFIEKINYLNLKNNPHLLKLEDLSVLSDNKFSWNEFCNKNNDNNNKIKQNFMKDKKNYEIEVLTKVIGYLSKINSSLVIDVGAGKGYLGTSLYENYKIPVVAIDSCESRHKSAISRQKLLLKKTHKSYPLVQHSINYINESTDYSELINSALPDYNGQDNYLLAGLHTCGSLAGAMIKGFLNSPSLKTLCVVSCCYHLTEECLTKNCKFTTNARMLAQQSVERMSKKSKQYSPSLFYRSLLQKIGLEQNQIPSTEDLEKLHRAYADREWKMNAFQYLRVHLASLIESALVLDRVIYLQKSGKCSKASVVRLFDPLLSPRCYAIIALK</sequence>
<dbReference type="OrthoDB" id="10258156at2759"/>
<dbReference type="Pfam" id="PF13679">
    <property type="entry name" value="Methyltransf_32"/>
    <property type="match status" value="1"/>
</dbReference>
<comment type="caution">
    <text evidence="2">The sequence shown here is derived from an EMBL/GenBank/DDBJ whole genome shotgun (WGS) entry which is preliminary data.</text>
</comment>
<keyword evidence="2" id="KW-0489">Methyltransferase</keyword>
<evidence type="ECO:0000259" key="1">
    <source>
        <dbReference type="Pfam" id="PF13679"/>
    </source>
</evidence>
<dbReference type="PANTHER" id="PTHR12496:SF9">
    <property type="entry name" value="METHYLTRANSFERASE-LIKE PROTEIN 25-RELATED"/>
    <property type="match status" value="1"/>
</dbReference>
<dbReference type="EMBL" id="CAJNRD030001119">
    <property type="protein sequence ID" value="CAG5088269.1"/>
    <property type="molecule type" value="Genomic_DNA"/>
</dbReference>
<dbReference type="InterPro" id="IPR029063">
    <property type="entry name" value="SAM-dependent_MTases_sf"/>
</dbReference>